<evidence type="ECO:0000313" key="4">
    <source>
        <dbReference type="EMBL" id="MDB8003835.1"/>
    </source>
</evidence>
<evidence type="ECO:0000313" key="5">
    <source>
        <dbReference type="Proteomes" id="UP001210809"/>
    </source>
</evidence>
<gene>
    <name evidence="4" type="ORF">PNE09_07110</name>
</gene>
<sequence>MKHIADCKTIAISLICILSIVLCSCSDVTVSQDSSLSKNDATTPAKTSLTDTKSSTVATTVKIVTTSATTAVTTTETTLPETTAVATEPKPAPTDPPKTSETAPQASPTASTDFDTSFFDDALFIGDSITTGLYLYGYLDESLVYAKLGLAPSTALESEIDGVTINSKIKANNPKKIYIMLGTNSVGYSDGNYLANCMGELVQHISQITKAKVYVLSIPPITYYAEADNDNALTTSAINEYNTALKSVIKGTKAKFLDLHSVLTAPDGYYYEEYHEMDGIHFMGSTYQVMLSFLEKHS</sequence>
<dbReference type="PROSITE" id="PS51257">
    <property type="entry name" value="PROKAR_LIPOPROTEIN"/>
    <property type="match status" value="1"/>
</dbReference>
<dbReference type="EMBL" id="JAQLXW010000008">
    <property type="protein sequence ID" value="MDB8003835.1"/>
    <property type="molecule type" value="Genomic_DNA"/>
</dbReference>
<accession>A0AAW6D532</accession>
<feature type="region of interest" description="Disordered" evidence="1">
    <location>
        <begin position="74"/>
        <end position="112"/>
    </location>
</feature>
<reference evidence="4" key="1">
    <citation type="submission" date="2023-01" db="EMBL/GenBank/DDBJ databases">
        <title>Human gut microbiome strain richness.</title>
        <authorList>
            <person name="Chen-Liaw A."/>
        </authorList>
    </citation>
    <scope>NUCLEOTIDE SEQUENCE</scope>
    <source>
        <strain evidence="4">1001283st1_G1_1001283B150217_161031</strain>
    </source>
</reference>
<evidence type="ECO:0000259" key="3">
    <source>
        <dbReference type="Pfam" id="PF13472"/>
    </source>
</evidence>
<proteinExistence type="predicted"/>
<dbReference type="AlphaFoldDB" id="A0AAW6D532"/>
<dbReference type="Pfam" id="PF13472">
    <property type="entry name" value="Lipase_GDSL_2"/>
    <property type="match status" value="1"/>
</dbReference>
<dbReference type="Gene3D" id="3.40.50.1110">
    <property type="entry name" value="SGNH hydrolase"/>
    <property type="match status" value="1"/>
</dbReference>
<dbReference type="Proteomes" id="UP001210809">
    <property type="component" value="Unassembled WGS sequence"/>
</dbReference>
<dbReference type="SUPFAM" id="SSF52266">
    <property type="entry name" value="SGNH hydrolase"/>
    <property type="match status" value="1"/>
</dbReference>
<evidence type="ECO:0000256" key="2">
    <source>
        <dbReference type="SAM" id="SignalP"/>
    </source>
</evidence>
<dbReference type="InterPro" id="IPR013830">
    <property type="entry name" value="SGNH_hydro"/>
</dbReference>
<evidence type="ECO:0000256" key="1">
    <source>
        <dbReference type="SAM" id="MobiDB-lite"/>
    </source>
</evidence>
<feature type="compositionally biased region" description="Low complexity" evidence="1">
    <location>
        <begin position="74"/>
        <end position="88"/>
    </location>
</feature>
<feature type="chain" id="PRO_5043364019" evidence="2">
    <location>
        <begin position="27"/>
        <end position="298"/>
    </location>
</feature>
<keyword evidence="2" id="KW-0732">Signal</keyword>
<feature type="signal peptide" evidence="2">
    <location>
        <begin position="1"/>
        <end position="26"/>
    </location>
</feature>
<organism evidence="4 5">
    <name type="scientific">[Eubacterium] siraeum</name>
    <dbReference type="NCBI Taxonomy" id="39492"/>
    <lineage>
        <taxon>Bacteria</taxon>
        <taxon>Bacillati</taxon>
        <taxon>Bacillota</taxon>
        <taxon>Clostridia</taxon>
        <taxon>Eubacteriales</taxon>
        <taxon>Oscillospiraceae</taxon>
        <taxon>Oscillospiraceae incertae sedis</taxon>
    </lineage>
</organism>
<comment type="caution">
    <text evidence="4">The sequence shown here is derived from an EMBL/GenBank/DDBJ whole genome shotgun (WGS) entry which is preliminary data.</text>
</comment>
<protein>
    <submittedName>
        <fullName evidence="4">GDSL-type esterase/lipase family protein</fullName>
    </submittedName>
</protein>
<name>A0AAW6D532_9FIRM</name>
<feature type="domain" description="SGNH hydrolase-type esterase" evidence="3">
    <location>
        <begin position="124"/>
        <end position="288"/>
    </location>
</feature>
<dbReference type="InterPro" id="IPR036514">
    <property type="entry name" value="SGNH_hydro_sf"/>
</dbReference>